<protein>
    <recommendedName>
        <fullName evidence="3">DZANK-type domain-containing protein</fullName>
    </recommendedName>
</protein>
<dbReference type="AlphaFoldDB" id="A0AAU0UNH2"/>
<dbReference type="RefSeq" id="WP_366924558.1">
    <property type="nucleotide sequence ID" value="NZ_CP121694.1"/>
</dbReference>
<name>A0AAU0UNH2_9FIRM</name>
<evidence type="ECO:0008006" key="3">
    <source>
        <dbReference type="Google" id="ProtNLM"/>
    </source>
</evidence>
<dbReference type="Proteomes" id="UP001329915">
    <property type="component" value="Chromosome"/>
</dbReference>
<gene>
    <name evidence="1" type="ORF">MFMK1_001539</name>
</gene>
<reference evidence="1 2" key="1">
    <citation type="submission" date="2023-04" db="EMBL/GenBank/DDBJ databases">
        <authorList>
            <person name="Hsu D."/>
        </authorList>
    </citation>
    <scope>NUCLEOTIDE SEQUENCE [LARGE SCALE GENOMIC DNA]</scope>
    <source>
        <strain evidence="1 2">MK1</strain>
    </source>
</reference>
<evidence type="ECO:0000313" key="2">
    <source>
        <dbReference type="Proteomes" id="UP001329915"/>
    </source>
</evidence>
<keyword evidence="2" id="KW-1185">Reference proteome</keyword>
<sequence length="72" mass="7970">MTKQCPLCNGLISIDRHCTYCHQQLEDTGSLSNYAGPYSPYLEQIVSNQCVHIAACPSCGYDEKVFIDPVSL</sequence>
<dbReference type="EMBL" id="CP121694">
    <property type="protein sequence ID" value="WRO21727.1"/>
    <property type="molecule type" value="Genomic_DNA"/>
</dbReference>
<organism evidence="1 2">
    <name type="scientific">Metallumcola ferriviriculae</name>
    <dbReference type="NCBI Taxonomy" id="3039180"/>
    <lineage>
        <taxon>Bacteria</taxon>
        <taxon>Bacillati</taxon>
        <taxon>Bacillota</taxon>
        <taxon>Clostridia</taxon>
        <taxon>Neomoorellales</taxon>
        <taxon>Desulfitibacteraceae</taxon>
        <taxon>Metallumcola</taxon>
    </lineage>
</organism>
<dbReference type="KEGG" id="dbc:MFMK1_001539"/>
<proteinExistence type="predicted"/>
<evidence type="ECO:0000313" key="1">
    <source>
        <dbReference type="EMBL" id="WRO21727.1"/>
    </source>
</evidence>
<accession>A0AAU0UNH2</accession>